<evidence type="ECO:0000256" key="12">
    <source>
        <dbReference type="ARBA" id="ARBA00038622"/>
    </source>
</evidence>
<evidence type="ECO:0000256" key="10">
    <source>
        <dbReference type="ARBA" id="ARBA00023160"/>
    </source>
</evidence>
<evidence type="ECO:0000256" key="2">
    <source>
        <dbReference type="ARBA" id="ARBA00005189"/>
    </source>
</evidence>
<accession>A0ABU3UZZ3</accession>
<dbReference type="Pfam" id="PF13561">
    <property type="entry name" value="adh_short_C2"/>
    <property type="match status" value="1"/>
</dbReference>
<evidence type="ECO:0000256" key="5">
    <source>
        <dbReference type="ARBA" id="ARBA00022832"/>
    </source>
</evidence>
<comment type="catalytic activity">
    <reaction evidence="15">
        <text>(2E)-dodecenoyl-CoA + NADPH + H(+) = dodecanoyl-CoA + NADP(+)</text>
        <dbReference type="Rhea" id="RHEA:44964"/>
        <dbReference type="ChEBI" id="CHEBI:15378"/>
        <dbReference type="ChEBI" id="CHEBI:57330"/>
        <dbReference type="ChEBI" id="CHEBI:57375"/>
        <dbReference type="ChEBI" id="CHEBI:57783"/>
        <dbReference type="ChEBI" id="CHEBI:58349"/>
    </reaction>
    <physiologicalReaction direction="left-to-right" evidence="15">
        <dbReference type="Rhea" id="RHEA:44965"/>
    </physiologicalReaction>
</comment>
<keyword evidence="5" id="KW-0276">Fatty acid metabolism</keyword>
<dbReference type="Gene3D" id="3.40.50.720">
    <property type="entry name" value="NAD(P)-binding Rossmann-like Domain"/>
    <property type="match status" value="1"/>
</dbReference>
<keyword evidence="8" id="KW-0443">Lipid metabolism</keyword>
<dbReference type="PANTHER" id="PTHR24317:SF7">
    <property type="entry name" value="PEROXISOMAL TRANS-2-ENOYL-COA REDUCTASE"/>
    <property type="match status" value="1"/>
</dbReference>
<evidence type="ECO:0000256" key="18">
    <source>
        <dbReference type="ARBA" id="ARBA00049251"/>
    </source>
</evidence>
<dbReference type="EMBL" id="JARAKF010000001">
    <property type="protein sequence ID" value="MDU8999506.1"/>
    <property type="molecule type" value="Genomic_DNA"/>
</dbReference>
<reference evidence="21 22" key="1">
    <citation type="submission" date="2023-02" db="EMBL/GenBank/DDBJ databases">
        <authorList>
            <person name="Maleckis M."/>
        </authorList>
    </citation>
    <scope>NUCLEOTIDE SEQUENCE [LARGE SCALE GENOMIC DNA]</scope>
    <source>
        <strain evidence="21 22">P8-A2</strain>
    </source>
</reference>
<evidence type="ECO:0000256" key="11">
    <source>
        <dbReference type="ARBA" id="ARBA00037124"/>
    </source>
</evidence>
<proteinExistence type="predicted"/>
<comment type="subunit">
    <text evidence="12">Interacts with PEX5, probably required to target it into peroxisomes.</text>
</comment>
<keyword evidence="10" id="KW-0275">Fatty acid biosynthesis</keyword>
<dbReference type="InterPro" id="IPR036291">
    <property type="entry name" value="NAD(P)-bd_dom_sf"/>
</dbReference>
<gene>
    <name evidence="21" type="ORF">PU648_45570</name>
</gene>
<keyword evidence="22" id="KW-1185">Reference proteome</keyword>
<comment type="catalytic activity">
    <reaction evidence="19">
        <text>(2E)-decenoyl-CoA + NADPH + H(+) = decanoyl-CoA + NADP(+)</text>
        <dbReference type="Rhea" id="RHEA:44960"/>
        <dbReference type="ChEBI" id="CHEBI:15378"/>
        <dbReference type="ChEBI" id="CHEBI:57783"/>
        <dbReference type="ChEBI" id="CHEBI:58349"/>
        <dbReference type="ChEBI" id="CHEBI:61406"/>
        <dbReference type="ChEBI" id="CHEBI:61430"/>
    </reaction>
    <physiologicalReaction direction="left-to-right" evidence="19">
        <dbReference type="Rhea" id="RHEA:44961"/>
    </physiologicalReaction>
</comment>
<keyword evidence="9" id="KW-0576">Peroxisome</keyword>
<keyword evidence="4" id="KW-0597">Phosphoprotein</keyword>
<comment type="catalytic activity">
    <reaction evidence="17">
        <text>(2E)-hexenoyl-CoA + NADPH + H(+) = hexanoyl-CoA + NADP(+)</text>
        <dbReference type="Rhea" id="RHEA:44956"/>
        <dbReference type="ChEBI" id="CHEBI:15378"/>
        <dbReference type="ChEBI" id="CHEBI:57783"/>
        <dbReference type="ChEBI" id="CHEBI:58349"/>
        <dbReference type="ChEBI" id="CHEBI:62077"/>
        <dbReference type="ChEBI" id="CHEBI:62620"/>
    </reaction>
    <physiologicalReaction direction="left-to-right" evidence="17">
        <dbReference type="Rhea" id="RHEA:44957"/>
    </physiologicalReaction>
</comment>
<dbReference type="SUPFAM" id="SSF51735">
    <property type="entry name" value="NAD(P)-binding Rossmann-fold domains"/>
    <property type="match status" value="1"/>
</dbReference>
<evidence type="ECO:0000256" key="9">
    <source>
        <dbReference type="ARBA" id="ARBA00023140"/>
    </source>
</evidence>
<dbReference type="RefSeq" id="WP_240362761.1">
    <property type="nucleotide sequence ID" value="NZ_CP107955.1"/>
</dbReference>
<evidence type="ECO:0000256" key="14">
    <source>
        <dbReference type="ARBA" id="ARBA00041063"/>
    </source>
</evidence>
<evidence type="ECO:0000313" key="22">
    <source>
        <dbReference type="Proteomes" id="UP001257627"/>
    </source>
</evidence>
<comment type="catalytic activity">
    <reaction evidence="16">
        <text>(2E)-tetradecenoyl-CoA + NADPH + H(+) = tetradecanoyl-CoA + NADP(+)</text>
        <dbReference type="Rhea" id="RHEA:44968"/>
        <dbReference type="ChEBI" id="CHEBI:15378"/>
        <dbReference type="ChEBI" id="CHEBI:57385"/>
        <dbReference type="ChEBI" id="CHEBI:57783"/>
        <dbReference type="ChEBI" id="CHEBI:58349"/>
        <dbReference type="ChEBI" id="CHEBI:61405"/>
    </reaction>
    <physiologicalReaction direction="left-to-right" evidence="16">
        <dbReference type="Rhea" id="RHEA:44969"/>
    </physiologicalReaction>
</comment>
<comment type="function">
    <text evidence="11">Participates in chain elongation of fatty acids. Catalyzes the reduction of trans-2-enoyl-CoAs of varying chain lengths from 6:1 to 16:1, having maximum activity with 10:1 CoA. Has no 2,4-dienoyl-CoA reductase activity.</text>
</comment>
<evidence type="ECO:0000256" key="6">
    <source>
        <dbReference type="ARBA" id="ARBA00022857"/>
    </source>
</evidence>
<keyword evidence="3" id="KW-0444">Lipid biosynthesis</keyword>
<evidence type="ECO:0000313" key="21">
    <source>
        <dbReference type="EMBL" id="MDU8999506.1"/>
    </source>
</evidence>
<evidence type="ECO:0000256" key="3">
    <source>
        <dbReference type="ARBA" id="ARBA00022516"/>
    </source>
</evidence>
<evidence type="ECO:0000256" key="8">
    <source>
        <dbReference type="ARBA" id="ARBA00023098"/>
    </source>
</evidence>
<keyword evidence="7" id="KW-0560">Oxidoreductase</keyword>
<name>A0ABU3UZZ3_9ACTN</name>
<evidence type="ECO:0000256" key="16">
    <source>
        <dbReference type="ARBA" id="ARBA00048686"/>
    </source>
</evidence>
<comment type="caution">
    <text evidence="21">The sequence shown here is derived from an EMBL/GenBank/DDBJ whole genome shotgun (WGS) entry which is preliminary data.</text>
</comment>
<evidence type="ECO:0000256" key="4">
    <source>
        <dbReference type="ARBA" id="ARBA00022553"/>
    </source>
</evidence>
<dbReference type="InterPro" id="IPR052388">
    <property type="entry name" value="Peroxisomal_t2-enoyl-CoA_red"/>
</dbReference>
<dbReference type="Proteomes" id="UP001257627">
    <property type="component" value="Unassembled WGS sequence"/>
</dbReference>
<evidence type="ECO:0000256" key="19">
    <source>
        <dbReference type="ARBA" id="ARBA00049386"/>
    </source>
</evidence>
<evidence type="ECO:0000256" key="17">
    <source>
        <dbReference type="ARBA" id="ARBA00049108"/>
    </source>
</evidence>
<dbReference type="InterPro" id="IPR002347">
    <property type="entry name" value="SDR_fam"/>
</dbReference>
<comment type="pathway">
    <text evidence="2">Lipid metabolism.</text>
</comment>
<organism evidence="21 22">
    <name type="scientific">Streptomyces mirabilis</name>
    <dbReference type="NCBI Taxonomy" id="68239"/>
    <lineage>
        <taxon>Bacteria</taxon>
        <taxon>Bacillati</taxon>
        <taxon>Actinomycetota</taxon>
        <taxon>Actinomycetes</taxon>
        <taxon>Kitasatosporales</taxon>
        <taxon>Streptomycetaceae</taxon>
        <taxon>Streptomyces</taxon>
    </lineage>
</organism>
<keyword evidence="6" id="KW-0521">NADP</keyword>
<sequence>MATANPVFTRAHLSMTPQGRPGSCEEVAPLVVYLLSDESSYVNGAEITVDGGYSAHGGVKAITNALDSV</sequence>
<evidence type="ECO:0000256" key="13">
    <source>
        <dbReference type="ARBA" id="ARBA00038849"/>
    </source>
</evidence>
<comment type="catalytic activity">
    <reaction evidence="20">
        <text>(2E)-octenoyl-CoA + NADPH + H(+) = octanoyl-CoA + NADP(+)</text>
        <dbReference type="Rhea" id="RHEA:44952"/>
        <dbReference type="ChEBI" id="CHEBI:15378"/>
        <dbReference type="ChEBI" id="CHEBI:57386"/>
        <dbReference type="ChEBI" id="CHEBI:57783"/>
        <dbReference type="ChEBI" id="CHEBI:58349"/>
        <dbReference type="ChEBI" id="CHEBI:62242"/>
    </reaction>
    <physiologicalReaction direction="left-to-right" evidence="20">
        <dbReference type="Rhea" id="RHEA:44953"/>
    </physiologicalReaction>
</comment>
<dbReference type="EC" id="1.3.1.38" evidence="13"/>
<comment type="catalytic activity">
    <reaction evidence="18">
        <text>a (2E)-enoyl-CoA + NADPH + H(+) = a 2,3-saturated acyl-CoA + NADP(+)</text>
        <dbReference type="Rhea" id="RHEA:33763"/>
        <dbReference type="ChEBI" id="CHEBI:15378"/>
        <dbReference type="ChEBI" id="CHEBI:57783"/>
        <dbReference type="ChEBI" id="CHEBI:58349"/>
        <dbReference type="ChEBI" id="CHEBI:58856"/>
        <dbReference type="ChEBI" id="CHEBI:65111"/>
        <dbReference type="EC" id="1.3.1.38"/>
    </reaction>
    <physiologicalReaction direction="left-to-right" evidence="18">
        <dbReference type="Rhea" id="RHEA:33764"/>
    </physiologicalReaction>
</comment>
<evidence type="ECO:0000256" key="1">
    <source>
        <dbReference type="ARBA" id="ARBA00004275"/>
    </source>
</evidence>
<comment type="subcellular location">
    <subcellularLocation>
        <location evidence="1">Peroxisome</location>
    </subcellularLocation>
</comment>
<dbReference type="PANTHER" id="PTHR24317">
    <property type="entry name" value="PEROXISOMAL TRANS-2-ENOYL-COA REDUCTASE"/>
    <property type="match status" value="1"/>
</dbReference>
<evidence type="ECO:0000256" key="7">
    <source>
        <dbReference type="ARBA" id="ARBA00023002"/>
    </source>
</evidence>
<protein>
    <recommendedName>
        <fullName evidence="14">Peroxisomal trans-2-enoyl-CoA reductase</fullName>
        <ecNumber evidence="13">1.3.1.38</ecNumber>
    </recommendedName>
</protein>
<evidence type="ECO:0000256" key="15">
    <source>
        <dbReference type="ARBA" id="ARBA00047570"/>
    </source>
</evidence>
<evidence type="ECO:0000256" key="20">
    <source>
        <dbReference type="ARBA" id="ARBA00049559"/>
    </source>
</evidence>